<accession>A0A4R5QE11</accession>
<sequence length="423" mass="47069">MLTEFPGTALAESTVRNHVRERRRAMGLVRRETFVPQSYGLGQEAQVDWYEAWADLGGERTRVQVFAMRSMASGAAFHRAYLHATQQAFLEAHEGAFAYFGGVFRVLRYDNLASAVRKILRGHRREETVRFVAFRSHWRFAAEFCTPGEGHEKGGVEGEVGYFRRNHLVPVPAVADLDALNALLLAGCRADEARILDGRREAVGLAMAAERDHLLRPAAEGFELAEVAFPLVDKQGCVTVKTNTYSVPAQAGSRVEARVYPLHVELWQGGRRIARHERCHGRRQQVLDLEHYLDVLGHKPGALAGSRPLEQWRQTGRWPACHDVLWDRLRARHGKQNGTRAMVAVLLLGREFGEERLRAAIATAVSLGASDVAAVRYLLGEAVLHKARPTPVEIGELARYDRPMPSVADYDTLLLSSPCAGTA</sequence>
<evidence type="ECO:0000313" key="2">
    <source>
        <dbReference type="EMBL" id="TDH61206.1"/>
    </source>
</evidence>
<dbReference type="Pfam" id="PF22483">
    <property type="entry name" value="Mu-transpos_C_2"/>
    <property type="match status" value="1"/>
</dbReference>
<dbReference type="EMBL" id="SMSJ01000024">
    <property type="protein sequence ID" value="TDH61206.1"/>
    <property type="molecule type" value="Genomic_DNA"/>
</dbReference>
<dbReference type="InterPro" id="IPR054353">
    <property type="entry name" value="IstA-like_C"/>
</dbReference>
<dbReference type="PANTHER" id="PTHR35004">
    <property type="entry name" value="TRANSPOSASE RV3428C-RELATED"/>
    <property type="match status" value="1"/>
</dbReference>
<keyword evidence="3" id="KW-1185">Reference proteome</keyword>
<evidence type="ECO:0000313" key="3">
    <source>
        <dbReference type="Proteomes" id="UP000295096"/>
    </source>
</evidence>
<name>A0A4R5QE11_9PROT</name>
<feature type="domain" description="Transposase for insertion sequence element IS21-like C-terminal" evidence="1">
    <location>
        <begin position="221"/>
        <end position="288"/>
    </location>
</feature>
<protein>
    <submittedName>
        <fullName evidence="2">IS21 family transposase</fullName>
    </submittedName>
</protein>
<dbReference type="OrthoDB" id="2065409at2"/>
<dbReference type="PANTHER" id="PTHR35004:SF7">
    <property type="entry name" value="INTEGRASE PROTEIN"/>
    <property type="match status" value="1"/>
</dbReference>
<dbReference type="AlphaFoldDB" id="A0A4R5QE11"/>
<comment type="caution">
    <text evidence="2">The sequence shown here is derived from an EMBL/GenBank/DDBJ whole genome shotgun (WGS) entry which is preliminary data.</text>
</comment>
<reference evidence="2 3" key="1">
    <citation type="journal article" date="2016" name="J. Microbiol.">
        <title>Dankookia rubra gen. nov., sp. nov., an alphaproteobacterium isolated from sediment of a shallow stream.</title>
        <authorList>
            <person name="Kim W.H."/>
            <person name="Kim D.H."/>
            <person name="Kang K."/>
            <person name="Ahn T.Y."/>
        </authorList>
    </citation>
    <scope>NUCLEOTIDE SEQUENCE [LARGE SCALE GENOMIC DNA]</scope>
    <source>
        <strain evidence="2 3">JCM30602</strain>
    </source>
</reference>
<dbReference type="Proteomes" id="UP000295096">
    <property type="component" value="Unassembled WGS sequence"/>
</dbReference>
<evidence type="ECO:0000259" key="1">
    <source>
        <dbReference type="Pfam" id="PF22483"/>
    </source>
</evidence>
<dbReference type="NCBIfam" id="NF033546">
    <property type="entry name" value="transpos_IS21"/>
    <property type="match status" value="1"/>
</dbReference>
<organism evidence="2 3">
    <name type="scientific">Dankookia rubra</name>
    <dbReference type="NCBI Taxonomy" id="1442381"/>
    <lineage>
        <taxon>Bacteria</taxon>
        <taxon>Pseudomonadati</taxon>
        <taxon>Pseudomonadota</taxon>
        <taxon>Alphaproteobacteria</taxon>
        <taxon>Acetobacterales</taxon>
        <taxon>Roseomonadaceae</taxon>
        <taxon>Dankookia</taxon>
    </lineage>
</organism>
<proteinExistence type="predicted"/>
<gene>
    <name evidence="2" type="ORF">E2C06_17680</name>
</gene>